<organism evidence="8 9">
    <name type="scientific">Luteolibacter algae</name>
    <dbReference type="NCBI Taxonomy" id="454151"/>
    <lineage>
        <taxon>Bacteria</taxon>
        <taxon>Pseudomonadati</taxon>
        <taxon>Verrucomicrobiota</taxon>
        <taxon>Verrucomicrobiia</taxon>
        <taxon>Verrucomicrobiales</taxon>
        <taxon>Verrucomicrobiaceae</taxon>
        <taxon>Luteolibacter</taxon>
    </lineage>
</organism>
<evidence type="ECO:0000256" key="3">
    <source>
        <dbReference type="ARBA" id="ARBA00023110"/>
    </source>
</evidence>
<dbReference type="PROSITE" id="PS50059">
    <property type="entry name" value="FKBP_PPIASE"/>
    <property type="match status" value="1"/>
</dbReference>
<dbReference type="Gene3D" id="3.10.50.40">
    <property type="match status" value="1"/>
</dbReference>
<dbReference type="InterPro" id="IPR046357">
    <property type="entry name" value="PPIase_dom_sf"/>
</dbReference>
<dbReference type="RefSeq" id="WP_386820706.1">
    <property type="nucleotide sequence ID" value="NZ_JBHUIT010000027.1"/>
</dbReference>
<dbReference type="GO" id="GO:0003755">
    <property type="term" value="F:peptidyl-prolyl cis-trans isomerase activity"/>
    <property type="evidence" value="ECO:0007669"/>
    <property type="project" value="UniProtKB-EC"/>
</dbReference>
<name>A0ABW5D9F5_9BACT</name>
<keyword evidence="9" id="KW-1185">Reference proteome</keyword>
<evidence type="ECO:0000256" key="5">
    <source>
        <dbReference type="PROSITE-ProRule" id="PRU00277"/>
    </source>
</evidence>
<dbReference type="InterPro" id="IPR001179">
    <property type="entry name" value="PPIase_FKBP_dom"/>
</dbReference>
<proteinExistence type="inferred from homology"/>
<sequence length="124" mass="13164">MPETPNDVASAPADAEVTASGLASKLLEKGTGSVKPKASDLVTVHYTGWTTDGKLFDSSVKRGKPTSFPLNGVIAGWTEGLQLMVEGEKRRFWIPAQMAYGENPPAGYPAGTLVFDVELIKIGK</sequence>
<dbReference type="PANTHER" id="PTHR43811:SF19">
    <property type="entry name" value="39 KDA FK506-BINDING NUCLEAR PROTEIN"/>
    <property type="match status" value="1"/>
</dbReference>
<dbReference type="Pfam" id="PF00254">
    <property type="entry name" value="FKBP_C"/>
    <property type="match status" value="1"/>
</dbReference>
<reference evidence="9" key="1">
    <citation type="journal article" date="2019" name="Int. J. Syst. Evol. Microbiol.">
        <title>The Global Catalogue of Microorganisms (GCM) 10K type strain sequencing project: providing services to taxonomists for standard genome sequencing and annotation.</title>
        <authorList>
            <consortium name="The Broad Institute Genomics Platform"/>
            <consortium name="The Broad Institute Genome Sequencing Center for Infectious Disease"/>
            <person name="Wu L."/>
            <person name="Ma J."/>
        </authorList>
    </citation>
    <scope>NUCLEOTIDE SEQUENCE [LARGE SCALE GENOMIC DNA]</scope>
    <source>
        <strain evidence="9">CGMCC 4.7106</strain>
    </source>
</reference>
<dbReference type="Proteomes" id="UP001597375">
    <property type="component" value="Unassembled WGS sequence"/>
</dbReference>
<keyword evidence="3 5" id="KW-0697">Rotamase</keyword>
<comment type="catalytic activity">
    <reaction evidence="1 5 6">
        <text>[protein]-peptidylproline (omega=180) = [protein]-peptidylproline (omega=0)</text>
        <dbReference type="Rhea" id="RHEA:16237"/>
        <dbReference type="Rhea" id="RHEA-COMP:10747"/>
        <dbReference type="Rhea" id="RHEA-COMP:10748"/>
        <dbReference type="ChEBI" id="CHEBI:83833"/>
        <dbReference type="ChEBI" id="CHEBI:83834"/>
        <dbReference type="EC" id="5.2.1.8"/>
    </reaction>
</comment>
<gene>
    <name evidence="8" type="ORF">ACFSSA_12110</name>
</gene>
<dbReference type="PANTHER" id="PTHR43811">
    <property type="entry name" value="FKBP-TYPE PEPTIDYL-PROLYL CIS-TRANS ISOMERASE FKPA"/>
    <property type="match status" value="1"/>
</dbReference>
<dbReference type="EMBL" id="JBHUIT010000027">
    <property type="protein sequence ID" value="MFD2257419.1"/>
    <property type="molecule type" value="Genomic_DNA"/>
</dbReference>
<dbReference type="SUPFAM" id="SSF54534">
    <property type="entry name" value="FKBP-like"/>
    <property type="match status" value="1"/>
</dbReference>
<evidence type="ECO:0000256" key="4">
    <source>
        <dbReference type="ARBA" id="ARBA00023235"/>
    </source>
</evidence>
<keyword evidence="4 5" id="KW-0413">Isomerase</keyword>
<evidence type="ECO:0000313" key="9">
    <source>
        <dbReference type="Proteomes" id="UP001597375"/>
    </source>
</evidence>
<feature type="domain" description="PPIase FKBP-type" evidence="7">
    <location>
        <begin position="39"/>
        <end position="123"/>
    </location>
</feature>
<comment type="caution">
    <text evidence="8">The sequence shown here is derived from an EMBL/GenBank/DDBJ whole genome shotgun (WGS) entry which is preliminary data.</text>
</comment>
<comment type="similarity">
    <text evidence="2 6">Belongs to the FKBP-type PPIase family.</text>
</comment>
<evidence type="ECO:0000313" key="8">
    <source>
        <dbReference type="EMBL" id="MFD2257419.1"/>
    </source>
</evidence>
<evidence type="ECO:0000256" key="1">
    <source>
        <dbReference type="ARBA" id="ARBA00000971"/>
    </source>
</evidence>
<evidence type="ECO:0000256" key="2">
    <source>
        <dbReference type="ARBA" id="ARBA00006577"/>
    </source>
</evidence>
<dbReference type="EC" id="5.2.1.8" evidence="6"/>
<protein>
    <recommendedName>
        <fullName evidence="6">Peptidyl-prolyl cis-trans isomerase</fullName>
        <ecNumber evidence="6">5.2.1.8</ecNumber>
    </recommendedName>
</protein>
<accession>A0ABW5D9F5</accession>
<evidence type="ECO:0000256" key="6">
    <source>
        <dbReference type="RuleBase" id="RU003915"/>
    </source>
</evidence>
<evidence type="ECO:0000259" key="7">
    <source>
        <dbReference type="PROSITE" id="PS50059"/>
    </source>
</evidence>